<name>A0A8S5PQJ4_9CAUD</name>
<reference evidence="1" key="1">
    <citation type="journal article" date="2021" name="Proc. Natl. Acad. Sci. U.S.A.">
        <title>A Catalog of Tens of Thousands of Viruses from Human Metagenomes Reveals Hidden Associations with Chronic Diseases.</title>
        <authorList>
            <person name="Tisza M.J."/>
            <person name="Buck C.B."/>
        </authorList>
    </citation>
    <scope>NUCLEOTIDE SEQUENCE</scope>
    <source>
        <strain evidence="1">Ct96x5</strain>
    </source>
</reference>
<sequence>MKPMLNTEIAEVMQTPGKVYDIAEKVQYNLALNNEEKEVAEVMDAFAHHVGETGSDPEKQIASFITKTVTDELYNAHDELLDSMFDRGTVGEFDDYQAQRTVKNTLVAHEAAKGGNVPHSYLHLETLTPRWTNLQIETDLSYTDMRRNGFKAIANLTTFMSEALKNKMFAHILGQADAAIAGGEQKIDVAGTAPTMEAMDKLALYLNEYSDGSTPFTVSLMKYCAQLRRMTGYAQYLSDSMKDDFNRYGFVKTYDGIAITGISSAKKLGDGSLLIPDKKIFGIAGKIGNLDMKGEIHTYQDEDNNNERVHLMVKDFTYGTAISHIERVAKITLQ</sequence>
<organism evidence="1">
    <name type="scientific">Siphoviridae sp. ct96x5</name>
    <dbReference type="NCBI Taxonomy" id="2825367"/>
    <lineage>
        <taxon>Viruses</taxon>
        <taxon>Duplodnaviria</taxon>
        <taxon>Heunggongvirae</taxon>
        <taxon>Uroviricota</taxon>
        <taxon>Caudoviricetes</taxon>
    </lineage>
</organism>
<accession>A0A8S5PQJ4</accession>
<protein>
    <submittedName>
        <fullName evidence="1">Major capsid protein</fullName>
    </submittedName>
</protein>
<evidence type="ECO:0000313" key="1">
    <source>
        <dbReference type="EMBL" id="DAE09415.1"/>
    </source>
</evidence>
<proteinExistence type="predicted"/>
<dbReference type="EMBL" id="BK015488">
    <property type="protein sequence ID" value="DAE09415.1"/>
    <property type="molecule type" value="Genomic_DNA"/>
</dbReference>